<name>A0ABP0FYZ5_CLALP</name>
<evidence type="ECO:0000313" key="1">
    <source>
        <dbReference type="EMBL" id="CAK8684445.1"/>
    </source>
</evidence>
<dbReference type="SUPFAM" id="SSF53474">
    <property type="entry name" value="alpha/beta-Hydrolases"/>
    <property type="match status" value="1"/>
</dbReference>
<comment type="caution">
    <text evidence="1">The sequence shown here is derived from an EMBL/GenBank/DDBJ whole genome shotgun (WGS) entry which is preliminary data.</text>
</comment>
<protein>
    <submittedName>
        <fullName evidence="1">Uncharacterized protein</fullName>
    </submittedName>
</protein>
<evidence type="ECO:0000313" key="2">
    <source>
        <dbReference type="Proteomes" id="UP001642483"/>
    </source>
</evidence>
<proteinExistence type="predicted"/>
<keyword evidence="2" id="KW-1185">Reference proteome</keyword>
<organism evidence="1 2">
    <name type="scientific">Clavelina lepadiformis</name>
    <name type="common">Light-bulb sea squirt</name>
    <name type="synonym">Ascidia lepadiformis</name>
    <dbReference type="NCBI Taxonomy" id="159417"/>
    <lineage>
        <taxon>Eukaryota</taxon>
        <taxon>Metazoa</taxon>
        <taxon>Chordata</taxon>
        <taxon>Tunicata</taxon>
        <taxon>Ascidiacea</taxon>
        <taxon>Aplousobranchia</taxon>
        <taxon>Clavelinidae</taxon>
        <taxon>Clavelina</taxon>
    </lineage>
</organism>
<dbReference type="Proteomes" id="UP001642483">
    <property type="component" value="Unassembled WGS sequence"/>
</dbReference>
<dbReference type="EMBL" id="CAWYQH010000097">
    <property type="protein sequence ID" value="CAK8684445.1"/>
    <property type="molecule type" value="Genomic_DNA"/>
</dbReference>
<dbReference type="PANTHER" id="PTHR42972">
    <property type="entry name" value="TOL-PAL SYSTEM PROTEIN TOLB"/>
    <property type="match status" value="1"/>
</dbReference>
<gene>
    <name evidence="1" type="ORF">CVLEPA_LOCUS15428</name>
</gene>
<dbReference type="InterPro" id="IPR029058">
    <property type="entry name" value="AB_hydrolase_fold"/>
</dbReference>
<dbReference type="PANTHER" id="PTHR42972:SF8">
    <property type="entry name" value="POLYHYDROXYBUTYRATE DEPOLYMERASE"/>
    <property type="match status" value="1"/>
</dbReference>
<reference evidence="1 2" key="1">
    <citation type="submission" date="2024-02" db="EMBL/GenBank/DDBJ databases">
        <authorList>
            <person name="Daric V."/>
            <person name="Darras S."/>
        </authorList>
    </citation>
    <scope>NUCLEOTIDE SEQUENCE [LARGE SCALE GENOMIC DNA]</scope>
</reference>
<accession>A0ABP0FYZ5</accession>
<sequence length="228" mass="25326">MASPNQINVNTLFQQTESAASSGKIDPLENLQNDRVYLFSGKSDTTVKPGVMTAAEDYYRKYVNANNIKTEFSTNAEHGFPTVYYGGTCSRQNPQQHYINKCDFDGAYEALNHIHGNLQKPSYPANMEGTLMKFDQKEFFDSSGGFLSSYSGLEDVGYLYVPKSCKDGNKVCKLHLSLHGCKQSAEVANEDYVTQTGYIEVADLNDIIILSPQAKSDMVSNPNGCFDW</sequence>